<accession>A0ABV9NJS6</accession>
<dbReference type="InterPro" id="IPR025164">
    <property type="entry name" value="Toastrack_DUF4097"/>
</dbReference>
<dbReference type="EMBL" id="JBHSGG010000029">
    <property type="protein sequence ID" value="MFC4728536.1"/>
    <property type="molecule type" value="Genomic_DNA"/>
</dbReference>
<evidence type="ECO:0000313" key="4">
    <source>
        <dbReference type="Proteomes" id="UP001595892"/>
    </source>
</evidence>
<proteinExistence type="predicted"/>
<keyword evidence="1" id="KW-0732">Signal</keyword>
<evidence type="ECO:0000259" key="2">
    <source>
        <dbReference type="Pfam" id="PF13349"/>
    </source>
</evidence>
<dbReference type="Proteomes" id="UP001595892">
    <property type="component" value="Unassembled WGS sequence"/>
</dbReference>
<dbReference type="Pfam" id="PF13349">
    <property type="entry name" value="DUF4097"/>
    <property type="match status" value="1"/>
</dbReference>
<feature type="chain" id="PRO_5046792113" description="DUF4097 domain-containing protein" evidence="1">
    <location>
        <begin position="22"/>
        <end position="282"/>
    </location>
</feature>
<dbReference type="RefSeq" id="WP_377004566.1">
    <property type="nucleotide sequence ID" value="NZ_JBHSGG010000029.1"/>
</dbReference>
<feature type="signal peptide" evidence="1">
    <location>
        <begin position="1"/>
        <end position="21"/>
    </location>
</feature>
<protein>
    <recommendedName>
        <fullName evidence="2">DUF4097 domain-containing protein</fullName>
    </recommendedName>
</protein>
<name>A0ABV9NJS6_9GAMM</name>
<evidence type="ECO:0000313" key="3">
    <source>
        <dbReference type="EMBL" id="MFC4728536.1"/>
    </source>
</evidence>
<sequence>MRAAVLVPLAAALLAPAIAQADVASVFTRSCAHEARRDLQLDLDGIRTLVVDVGPHTVHVEGGGDGAVEGRACAAREADLDGLRLLQEREGDRLVLRAVRDEGRTVIRLFGSSYALLEARVRVPAGMEVDMRVGSGDGLLAGVAAGRTTVGSGDARAERIAGAFAATVGSGDLEIRDIGSLDIGAVGSGDVEADGVRGTARIGSVGSGDVALREVDGDVSVGTIGSGDVALRNVGGSVTVDNIGSGDLDVDGVRGDLRVRNVGSGDIEHRGVAGTVDIPRRR</sequence>
<keyword evidence="4" id="KW-1185">Reference proteome</keyword>
<organism evidence="3 4">
    <name type="scientific">Coralloluteibacterium thermophilum</name>
    <dbReference type="NCBI Taxonomy" id="2707049"/>
    <lineage>
        <taxon>Bacteria</taxon>
        <taxon>Pseudomonadati</taxon>
        <taxon>Pseudomonadota</taxon>
        <taxon>Gammaproteobacteria</taxon>
        <taxon>Lysobacterales</taxon>
        <taxon>Lysobacteraceae</taxon>
        <taxon>Coralloluteibacterium</taxon>
    </lineage>
</organism>
<gene>
    <name evidence="3" type="ORF">ACFO3Q_10190</name>
</gene>
<reference evidence="4" key="1">
    <citation type="journal article" date="2019" name="Int. J. Syst. Evol. Microbiol.">
        <title>The Global Catalogue of Microorganisms (GCM) 10K type strain sequencing project: providing services to taxonomists for standard genome sequencing and annotation.</title>
        <authorList>
            <consortium name="The Broad Institute Genomics Platform"/>
            <consortium name="The Broad Institute Genome Sequencing Center for Infectious Disease"/>
            <person name="Wu L."/>
            <person name="Ma J."/>
        </authorList>
    </citation>
    <scope>NUCLEOTIDE SEQUENCE [LARGE SCALE GENOMIC DNA]</scope>
    <source>
        <strain evidence="4">CGMCC 1.13574</strain>
    </source>
</reference>
<evidence type="ECO:0000256" key="1">
    <source>
        <dbReference type="SAM" id="SignalP"/>
    </source>
</evidence>
<feature type="domain" description="DUF4097" evidence="2">
    <location>
        <begin position="47"/>
        <end position="261"/>
    </location>
</feature>
<dbReference type="Gene3D" id="2.160.20.120">
    <property type="match status" value="1"/>
</dbReference>
<comment type="caution">
    <text evidence="3">The sequence shown here is derived from an EMBL/GenBank/DDBJ whole genome shotgun (WGS) entry which is preliminary data.</text>
</comment>